<keyword evidence="5" id="KW-1185">Reference proteome</keyword>
<evidence type="ECO:0000313" key="5">
    <source>
        <dbReference type="Proteomes" id="UP000503447"/>
    </source>
</evidence>
<protein>
    <recommendedName>
        <fullName evidence="3">YHYH domain-containing protein</fullName>
    </recommendedName>
</protein>
<feature type="region of interest" description="Disordered" evidence="1">
    <location>
        <begin position="18"/>
        <end position="46"/>
    </location>
</feature>
<evidence type="ECO:0000313" key="4">
    <source>
        <dbReference type="EMBL" id="QJW95965.1"/>
    </source>
</evidence>
<evidence type="ECO:0000259" key="3">
    <source>
        <dbReference type="Pfam" id="PF14240"/>
    </source>
</evidence>
<feature type="compositionally biased region" description="Basic and acidic residues" evidence="1">
    <location>
        <begin position="28"/>
        <end position="37"/>
    </location>
</feature>
<gene>
    <name evidence="4" type="ORF">FTUN_3519</name>
</gene>
<feature type="compositionally biased region" description="Pro residues" evidence="1">
    <location>
        <begin position="92"/>
        <end position="104"/>
    </location>
</feature>
<feature type="signal peptide" evidence="2">
    <location>
        <begin position="1"/>
        <end position="21"/>
    </location>
</feature>
<dbReference type="RefSeq" id="WP_227254910.1">
    <property type="nucleotide sequence ID" value="NZ_CP053452.2"/>
</dbReference>
<feature type="region of interest" description="Disordered" evidence="1">
    <location>
        <begin position="89"/>
        <end position="145"/>
    </location>
</feature>
<dbReference type="EMBL" id="CP053452">
    <property type="protein sequence ID" value="QJW95965.1"/>
    <property type="molecule type" value="Genomic_DNA"/>
</dbReference>
<organism evidence="4 5">
    <name type="scientific">Frigoriglobus tundricola</name>
    <dbReference type="NCBI Taxonomy" id="2774151"/>
    <lineage>
        <taxon>Bacteria</taxon>
        <taxon>Pseudomonadati</taxon>
        <taxon>Planctomycetota</taxon>
        <taxon>Planctomycetia</taxon>
        <taxon>Gemmatales</taxon>
        <taxon>Gemmataceae</taxon>
        <taxon>Frigoriglobus</taxon>
    </lineage>
</organism>
<dbReference type="InterPro" id="IPR025924">
    <property type="entry name" value="YHYH_dom"/>
</dbReference>
<proteinExistence type="predicted"/>
<accession>A0A6M5YPN9</accession>
<dbReference type="KEGG" id="ftj:FTUN_3519"/>
<evidence type="ECO:0000256" key="1">
    <source>
        <dbReference type="SAM" id="MobiDB-lite"/>
    </source>
</evidence>
<dbReference type="Proteomes" id="UP000503447">
    <property type="component" value="Chromosome"/>
</dbReference>
<feature type="chain" id="PRO_5026699108" description="YHYH domain-containing protein" evidence="2">
    <location>
        <begin position="22"/>
        <end position="493"/>
    </location>
</feature>
<sequence>MKRAALALGCCLAACVLTASSQPPGGPPKDKKGDRGKGPPRYELGKIFPPFVRDELQLTLEQEKELARIEADLRAKLNKLLTDEQKKIIESLPPPGPGGPPGGPGEPRGPAGPGGGQPALDTTSKPAFGNGKENPASPVPNGLKPIGGRWYVKEGKPNVYFYRDADQFVDLFSRTGDSNKDGVPDLRVGHDDKYLIFESQNLPNHPTAKFPNSGNPNTIRAQNFKHRIPLVPRPAEQITPPPMGPIGMAINGVVFFNPFEAGGMNAVAGYSEVWFDSCCGHPEQRGAYHYHKYPSCVKTPFPDDGKGHSPVIGFAWDGYPVYGPYSAAGVMAKDLKGADALDVCNGRFDPDRGYHYHVTPGRFPYMIGGYAGVVELRGRGGAGALKDATSGESRAGAGIASVKPGTADRNKTHVITLELDPDAGRIPAGVPSRVVIGPFEGAKLTRAGNVITCEIAIPKDANRGALHDCHIEFETAGRVTVLKKNTVFRVGGE</sequence>
<dbReference type="AlphaFoldDB" id="A0A6M5YPN9"/>
<evidence type="ECO:0000256" key="2">
    <source>
        <dbReference type="SAM" id="SignalP"/>
    </source>
</evidence>
<name>A0A6M5YPN9_9BACT</name>
<reference evidence="5" key="1">
    <citation type="submission" date="2020-05" db="EMBL/GenBank/DDBJ databases">
        <title>Frigoriglobus tundricola gen. nov., sp. nov., a psychrotolerant cellulolytic planctomycete of the family Gemmataceae with two divergent copies of 16S rRNA gene.</title>
        <authorList>
            <person name="Kulichevskaya I.S."/>
            <person name="Ivanova A.A."/>
            <person name="Naumoff D.G."/>
            <person name="Beletsky A.V."/>
            <person name="Rijpstra W.I.C."/>
            <person name="Sinninghe Damste J.S."/>
            <person name="Mardanov A.V."/>
            <person name="Ravin N.V."/>
            <person name="Dedysh S.N."/>
        </authorList>
    </citation>
    <scope>NUCLEOTIDE SEQUENCE [LARGE SCALE GENOMIC DNA]</scope>
    <source>
        <strain evidence="5">PL17</strain>
    </source>
</reference>
<dbReference type="Pfam" id="PF14240">
    <property type="entry name" value="YHYH"/>
    <property type="match status" value="1"/>
</dbReference>
<feature type="domain" description="YHYH" evidence="3">
    <location>
        <begin position="227"/>
        <end position="327"/>
    </location>
</feature>
<keyword evidence="2" id="KW-0732">Signal</keyword>